<comment type="caution">
    <text evidence="1">The sequence shown here is derived from an EMBL/GenBank/DDBJ whole genome shotgun (WGS) entry which is preliminary data.</text>
</comment>
<gene>
    <name evidence="1" type="ORF">ACGTRS_28745</name>
</gene>
<sequence>MMNAKQSESDAVQLRAKSLRAELDEALTEQLQARMHAGVAEDGEHRLQLANARVADVARRCYDAGQCLDSNAVQAAGARARAEHMKKGR</sequence>
<proteinExistence type="predicted"/>
<dbReference type="EMBL" id="JBIMPM010000050">
    <property type="protein sequence ID" value="MFH5255225.1"/>
    <property type="molecule type" value="Genomic_DNA"/>
</dbReference>
<evidence type="ECO:0000313" key="2">
    <source>
        <dbReference type="Proteomes" id="UP001609186"/>
    </source>
</evidence>
<reference evidence="1 2" key="1">
    <citation type="submission" date="2024-10" db="EMBL/GenBank/DDBJ databases">
        <title>Burkholderia semiarida in Mexico.</title>
        <authorList>
            <person name="Estrada P."/>
        </authorList>
    </citation>
    <scope>NUCLEOTIDE SEQUENCE [LARGE SCALE GENOMIC DNA]</scope>
    <source>
        <strain evidence="1 2">CLM7-1</strain>
    </source>
</reference>
<dbReference type="Proteomes" id="UP001609186">
    <property type="component" value="Unassembled WGS sequence"/>
</dbReference>
<name>A0ABW7LB63_9BURK</name>
<accession>A0ABW7LB63</accession>
<protein>
    <submittedName>
        <fullName evidence="1">Uncharacterized protein</fullName>
    </submittedName>
</protein>
<organism evidence="1 2">
    <name type="scientific">Burkholderia semiarida</name>
    <dbReference type="NCBI Taxonomy" id="2843303"/>
    <lineage>
        <taxon>Bacteria</taxon>
        <taxon>Pseudomonadati</taxon>
        <taxon>Pseudomonadota</taxon>
        <taxon>Betaproteobacteria</taxon>
        <taxon>Burkholderiales</taxon>
        <taxon>Burkholderiaceae</taxon>
        <taxon>Burkholderia</taxon>
        <taxon>Burkholderia cepacia complex</taxon>
    </lineage>
</organism>
<evidence type="ECO:0000313" key="1">
    <source>
        <dbReference type="EMBL" id="MFH5255225.1"/>
    </source>
</evidence>
<keyword evidence="2" id="KW-1185">Reference proteome</keyword>